<comment type="caution">
    <text evidence="7">The sequence shown here is derived from an EMBL/GenBank/DDBJ whole genome shotgun (WGS) entry which is preliminary data.</text>
</comment>
<dbReference type="Pfam" id="PF13181">
    <property type="entry name" value="TPR_8"/>
    <property type="match status" value="1"/>
</dbReference>
<evidence type="ECO:0000256" key="1">
    <source>
        <dbReference type="ARBA" id="ARBA00022737"/>
    </source>
</evidence>
<dbReference type="SUPFAM" id="SSF48452">
    <property type="entry name" value="TPR-like"/>
    <property type="match status" value="1"/>
</dbReference>
<evidence type="ECO:0000256" key="3">
    <source>
        <dbReference type="PROSITE-ProRule" id="PRU00277"/>
    </source>
</evidence>
<dbReference type="GO" id="GO:0012505">
    <property type="term" value="C:endomembrane system"/>
    <property type="evidence" value="ECO:0007669"/>
    <property type="project" value="TreeGrafter"/>
</dbReference>
<keyword evidence="2 4" id="KW-0802">TPR repeat</keyword>
<dbReference type="Gene3D" id="1.25.40.10">
    <property type="entry name" value="Tetratricopeptide repeat domain"/>
    <property type="match status" value="1"/>
</dbReference>
<dbReference type="EC" id="5.2.1.8" evidence="3"/>
<dbReference type="GO" id="GO:0016020">
    <property type="term" value="C:membrane"/>
    <property type="evidence" value="ECO:0007669"/>
    <property type="project" value="TreeGrafter"/>
</dbReference>
<gene>
    <name evidence="7" type="ORF">O3M35_002303</name>
</gene>
<evidence type="ECO:0000259" key="6">
    <source>
        <dbReference type="PROSITE" id="PS50059"/>
    </source>
</evidence>
<accession>A0AAW1CLE0</accession>
<evidence type="ECO:0000256" key="5">
    <source>
        <dbReference type="SAM" id="Phobius"/>
    </source>
</evidence>
<dbReference type="Pfam" id="PF00254">
    <property type="entry name" value="FKBP_C"/>
    <property type="match status" value="1"/>
</dbReference>
<dbReference type="SMART" id="SM00028">
    <property type="entry name" value="TPR"/>
    <property type="match status" value="3"/>
</dbReference>
<keyword evidence="5" id="KW-0812">Transmembrane</keyword>
<organism evidence="7 8">
    <name type="scientific">Rhynocoris fuscipes</name>
    <dbReference type="NCBI Taxonomy" id="488301"/>
    <lineage>
        <taxon>Eukaryota</taxon>
        <taxon>Metazoa</taxon>
        <taxon>Ecdysozoa</taxon>
        <taxon>Arthropoda</taxon>
        <taxon>Hexapoda</taxon>
        <taxon>Insecta</taxon>
        <taxon>Pterygota</taxon>
        <taxon>Neoptera</taxon>
        <taxon>Paraneoptera</taxon>
        <taxon>Hemiptera</taxon>
        <taxon>Heteroptera</taxon>
        <taxon>Panheteroptera</taxon>
        <taxon>Cimicomorpha</taxon>
        <taxon>Reduviidae</taxon>
        <taxon>Harpactorinae</taxon>
        <taxon>Harpactorini</taxon>
        <taxon>Rhynocoris</taxon>
    </lineage>
</organism>
<dbReference type="GO" id="GO:0005740">
    <property type="term" value="C:mitochondrial envelope"/>
    <property type="evidence" value="ECO:0007669"/>
    <property type="project" value="TreeGrafter"/>
</dbReference>
<evidence type="ECO:0000313" key="7">
    <source>
        <dbReference type="EMBL" id="KAK9499226.1"/>
    </source>
</evidence>
<dbReference type="InterPro" id="IPR019734">
    <property type="entry name" value="TPR_rpt"/>
</dbReference>
<dbReference type="GO" id="GO:0003755">
    <property type="term" value="F:peptidyl-prolyl cis-trans isomerase activity"/>
    <property type="evidence" value="ECO:0007669"/>
    <property type="project" value="UniProtKB-KW"/>
</dbReference>
<protein>
    <recommendedName>
        <fullName evidence="3">peptidylprolyl isomerase</fullName>
        <ecNumber evidence="3">5.2.1.8</ecNumber>
    </recommendedName>
</protein>
<dbReference type="Proteomes" id="UP001461498">
    <property type="component" value="Unassembled WGS sequence"/>
</dbReference>
<dbReference type="GO" id="GO:0043066">
    <property type="term" value="P:negative regulation of apoptotic process"/>
    <property type="evidence" value="ECO:0007669"/>
    <property type="project" value="TreeGrafter"/>
</dbReference>
<dbReference type="PROSITE" id="PS50005">
    <property type="entry name" value="TPR"/>
    <property type="match status" value="1"/>
</dbReference>
<dbReference type="InterPro" id="IPR046357">
    <property type="entry name" value="PPIase_dom_sf"/>
</dbReference>
<keyword evidence="8" id="KW-1185">Reference proteome</keyword>
<feature type="repeat" description="TPR" evidence="4">
    <location>
        <begin position="343"/>
        <end position="376"/>
    </location>
</feature>
<dbReference type="PANTHER" id="PTHR46512:SF1">
    <property type="entry name" value="PEPTIDYLPROLYL ISOMERASE"/>
    <property type="match status" value="1"/>
</dbReference>
<evidence type="ECO:0000256" key="4">
    <source>
        <dbReference type="PROSITE-ProRule" id="PRU00339"/>
    </source>
</evidence>
<keyword evidence="3" id="KW-0413">Isomerase</keyword>
<dbReference type="Gene3D" id="3.10.50.40">
    <property type="match status" value="1"/>
</dbReference>
<name>A0AAW1CLE0_9HEMI</name>
<feature type="domain" description="PPIase FKBP-type" evidence="6">
    <location>
        <begin position="156"/>
        <end position="240"/>
    </location>
</feature>
<dbReference type="PROSITE" id="PS50059">
    <property type="entry name" value="FKBP_PPIASE"/>
    <property type="match status" value="1"/>
</dbReference>
<evidence type="ECO:0000256" key="2">
    <source>
        <dbReference type="ARBA" id="ARBA00022803"/>
    </source>
</evidence>
<dbReference type="GO" id="GO:0044183">
    <property type="term" value="F:protein folding chaperone"/>
    <property type="evidence" value="ECO:0007669"/>
    <property type="project" value="TreeGrafter"/>
</dbReference>
<dbReference type="AlphaFoldDB" id="A0AAW1CLE0"/>
<proteinExistence type="predicted"/>
<dbReference type="PANTHER" id="PTHR46512">
    <property type="entry name" value="PEPTIDYLPROLYL ISOMERASE"/>
    <property type="match status" value="1"/>
</dbReference>
<dbReference type="InterPro" id="IPR011990">
    <property type="entry name" value="TPR-like_helical_dom_sf"/>
</dbReference>
<dbReference type="InterPro" id="IPR001179">
    <property type="entry name" value="PPIase_FKBP_dom"/>
</dbReference>
<comment type="catalytic activity">
    <reaction evidence="3">
        <text>[protein]-peptidylproline (omega=180) = [protein]-peptidylproline (omega=0)</text>
        <dbReference type="Rhea" id="RHEA:16237"/>
        <dbReference type="Rhea" id="RHEA-COMP:10747"/>
        <dbReference type="Rhea" id="RHEA-COMP:10748"/>
        <dbReference type="ChEBI" id="CHEBI:83833"/>
        <dbReference type="ChEBI" id="CHEBI:83834"/>
        <dbReference type="EC" id="5.2.1.8"/>
    </reaction>
</comment>
<keyword evidence="5" id="KW-0472">Membrane</keyword>
<reference evidence="7 8" key="1">
    <citation type="submission" date="2022-12" db="EMBL/GenBank/DDBJ databases">
        <title>Chromosome-level genome assembly of true bugs.</title>
        <authorList>
            <person name="Ma L."/>
            <person name="Li H."/>
        </authorList>
    </citation>
    <scope>NUCLEOTIDE SEQUENCE [LARGE SCALE GENOMIC DNA]</scope>
    <source>
        <strain evidence="7">Lab_2022b</strain>
    </source>
</reference>
<dbReference type="InterPro" id="IPR050754">
    <property type="entry name" value="FKBP4/5/8-like"/>
</dbReference>
<keyword evidence="5" id="KW-1133">Transmembrane helix</keyword>
<feature type="transmembrane region" description="Helical" evidence="5">
    <location>
        <begin position="428"/>
        <end position="446"/>
    </location>
</feature>
<keyword evidence="3" id="KW-0697">Rotamase</keyword>
<evidence type="ECO:0000313" key="8">
    <source>
        <dbReference type="Proteomes" id="UP001461498"/>
    </source>
</evidence>
<sequence>MEFPDTSQFKVSADSTLNSAKEFLQNERGDTNESVSNNKNEFITDTIKENIVNDENNLNINGNNEETSLNLDDNNDKDKFQNLNKTKEIITDEDEKFRINNSNLNDDFKTVEKKNENLNEDKTEDIKDEWMDILGSGQLKKKTLKPGIPDTRPQKSDVCLIDVKGKLEDGTIFEQQLMLEINLGDNELVQGLDFVLALMDKGEEAEVIVAARFGYGTLGLKPLVPPDATLYYHIVLNDVKQEPLISSLSINERIAIGSRKKERGNFWYTRDEHTLAIHSYRRALEYLDDTDIPDEHTEDQIKLLIEERLKTYNNLGASQMKISAYDAALISIDHVLNCQPKNVKALFRKSKILKEKGELNKSIQVIRQALQIEPDSKSLQQELSILLAALRKDNTKQRDLYKKMMGNSLQENEAADKKKKSTIYSYKWVAALSFAVALIGAVAFKYRHHTN</sequence>
<dbReference type="GO" id="GO:0005829">
    <property type="term" value="C:cytosol"/>
    <property type="evidence" value="ECO:0007669"/>
    <property type="project" value="TreeGrafter"/>
</dbReference>
<dbReference type="EMBL" id="JAPXFL010000011">
    <property type="protein sequence ID" value="KAK9499226.1"/>
    <property type="molecule type" value="Genomic_DNA"/>
</dbReference>
<keyword evidence="1" id="KW-0677">Repeat</keyword>
<dbReference type="SUPFAM" id="SSF54534">
    <property type="entry name" value="FKBP-like"/>
    <property type="match status" value="1"/>
</dbReference>